<dbReference type="EMBL" id="SACQ01000003">
    <property type="protein sequence ID" value="RVU31106.1"/>
    <property type="molecule type" value="Genomic_DNA"/>
</dbReference>
<dbReference type="GO" id="GO:0006885">
    <property type="term" value="P:regulation of pH"/>
    <property type="evidence" value="ECO:0007669"/>
    <property type="project" value="UniProtKB-UniRule"/>
</dbReference>
<evidence type="ECO:0000256" key="4">
    <source>
        <dbReference type="ARBA" id="ARBA00022989"/>
    </source>
</evidence>
<keyword evidence="9" id="KW-1185">Reference proteome</keyword>
<comment type="similarity">
    <text evidence="7">Belongs to the NhaA Na(+)/H(+) (TC 2.A.33) antiporter family.</text>
</comment>
<feature type="transmembrane region" description="Helical" evidence="7">
    <location>
        <begin position="12"/>
        <end position="34"/>
    </location>
</feature>
<protein>
    <recommendedName>
        <fullName evidence="7">Na(+)/H(+) antiporter NhaA</fullName>
    </recommendedName>
    <alternativeName>
        <fullName evidence="7">Sodium/proton antiporter NhaA</fullName>
    </alternativeName>
</protein>
<sequence length="397" mass="42349">MGNSLAYTLRSLFSKQSIGGTVLVIASIIALLLANSPYQQFYSYLIDTQLAVSLNGASLSKPLLLWVNDGLMALFFLLVGLELKREFLVGELKEFEHVMLPGLGALGGMVVPALIYFALNHDNASGLQGWAIPVATDIAFALGVLSLLGDRVPLALKVFLASLAIFDDIGAVIIIAVFYTSDISLVALAISGCCIAALFACNRFGVPYRRVYLIIGLVMWVALLKSGVHATLAGVLLAMFVPIAVPGKEKRSPLRNLEHDLMPIVTFVILPIFAFCNAGVSLAGVGIAQLTHPVTLGIALGLALGKPIGVFAFCWVGVRFGFAKLPESIDWGKLFGVALLCGIGFTMSLFIGSLAFGETGVNQVFDERLGIMLGSFVSGVIGFFVIRRYCPAKKQAR</sequence>
<keyword evidence="7" id="KW-0915">Sodium</keyword>
<dbReference type="RefSeq" id="WP_127693951.1">
    <property type="nucleotide sequence ID" value="NZ_SACQ01000003.1"/>
</dbReference>
<evidence type="ECO:0000256" key="7">
    <source>
        <dbReference type="HAMAP-Rule" id="MF_01844"/>
    </source>
</evidence>
<dbReference type="NCBIfam" id="TIGR00773">
    <property type="entry name" value="NhaA"/>
    <property type="match status" value="1"/>
</dbReference>
<feature type="transmembrane region" description="Helical" evidence="7">
    <location>
        <begin position="296"/>
        <end position="322"/>
    </location>
</feature>
<keyword evidence="7" id="KW-0406">Ion transport</keyword>
<feature type="transmembrane region" description="Helical" evidence="7">
    <location>
        <begin position="267"/>
        <end position="290"/>
    </location>
</feature>
<comment type="subcellular location">
    <subcellularLocation>
        <location evidence="1">Cell inner membrane</location>
        <topology evidence="1">Multi-pass membrane protein</topology>
    </subcellularLocation>
    <subcellularLocation>
        <location evidence="7">Cell membrane</location>
        <topology evidence="7">Multi-pass membrane protein</topology>
    </subcellularLocation>
</comment>
<feature type="transmembrane region" description="Helical" evidence="7">
    <location>
        <begin position="130"/>
        <end position="148"/>
    </location>
</feature>
<keyword evidence="2 7" id="KW-1003">Cell membrane</keyword>
<dbReference type="HAMAP" id="MF_01844">
    <property type="entry name" value="NhaA"/>
    <property type="match status" value="1"/>
</dbReference>
<feature type="transmembrane region" description="Helical" evidence="7">
    <location>
        <begin position="95"/>
        <end position="118"/>
    </location>
</feature>
<evidence type="ECO:0000313" key="9">
    <source>
        <dbReference type="Proteomes" id="UP000282818"/>
    </source>
</evidence>
<proteinExistence type="inferred from homology"/>
<evidence type="ECO:0000313" key="8">
    <source>
        <dbReference type="EMBL" id="RVU31106.1"/>
    </source>
</evidence>
<keyword evidence="4 7" id="KW-1133">Transmembrane helix</keyword>
<comment type="function">
    <text evidence="7">Na(+)/H(+) antiporter that extrudes sodium in exchange for external protons.</text>
</comment>
<name>A0A437Q9F1_9GAMM</name>
<dbReference type="PANTHER" id="PTHR30341:SF0">
    <property type="entry name" value="NA(+)_H(+) ANTIPORTER NHAA"/>
    <property type="match status" value="1"/>
</dbReference>
<dbReference type="InterPro" id="IPR004670">
    <property type="entry name" value="NhaA"/>
</dbReference>
<evidence type="ECO:0000256" key="3">
    <source>
        <dbReference type="ARBA" id="ARBA00022692"/>
    </source>
</evidence>
<evidence type="ECO:0000256" key="6">
    <source>
        <dbReference type="ARBA" id="ARBA00023201"/>
    </source>
</evidence>
<keyword evidence="3 7" id="KW-0812">Transmembrane</keyword>
<keyword evidence="6 7" id="KW-0739">Sodium transport</keyword>
<dbReference type="AlphaFoldDB" id="A0A437Q9F1"/>
<keyword evidence="7" id="KW-0050">Antiport</keyword>
<dbReference type="PANTHER" id="PTHR30341">
    <property type="entry name" value="SODIUM ION/PROTON ANTIPORTER NHAA-RELATED"/>
    <property type="match status" value="1"/>
</dbReference>
<dbReference type="Gene3D" id="1.20.1530.10">
    <property type="entry name" value="Na+/H+ antiporter like domain"/>
    <property type="match status" value="1"/>
</dbReference>
<dbReference type="NCBIfam" id="NF007112">
    <property type="entry name" value="PRK09561.1"/>
    <property type="match status" value="1"/>
</dbReference>
<comment type="catalytic activity">
    <reaction evidence="7">
        <text>Na(+)(in) + 2 H(+)(out) = Na(+)(out) + 2 H(+)(in)</text>
        <dbReference type="Rhea" id="RHEA:29251"/>
        <dbReference type="ChEBI" id="CHEBI:15378"/>
        <dbReference type="ChEBI" id="CHEBI:29101"/>
    </reaction>
</comment>
<reference evidence="8 9" key="1">
    <citation type="submission" date="2019-01" db="EMBL/GenBank/DDBJ databases">
        <authorList>
            <person name="Chen W.-M."/>
        </authorList>
    </citation>
    <scope>NUCLEOTIDE SEQUENCE [LARGE SCALE GENOMIC DNA]</scope>
    <source>
        <strain evidence="8 9">HPM-16</strain>
    </source>
</reference>
<dbReference type="GO" id="GO:0005886">
    <property type="term" value="C:plasma membrane"/>
    <property type="evidence" value="ECO:0007669"/>
    <property type="project" value="UniProtKB-SubCell"/>
</dbReference>
<gene>
    <name evidence="7 8" type="primary">nhaA</name>
    <name evidence="8" type="ORF">EOE65_08870</name>
</gene>
<dbReference type="InterPro" id="IPR023171">
    <property type="entry name" value="Na/H_antiporter_dom_sf"/>
</dbReference>
<dbReference type="GO" id="GO:0015385">
    <property type="term" value="F:sodium:proton antiporter activity"/>
    <property type="evidence" value="ECO:0007669"/>
    <property type="project" value="UniProtKB-UniRule"/>
</dbReference>
<evidence type="ECO:0000256" key="2">
    <source>
        <dbReference type="ARBA" id="ARBA00022475"/>
    </source>
</evidence>
<accession>A0A437Q9F1</accession>
<feature type="transmembrane region" description="Helical" evidence="7">
    <location>
        <begin position="155"/>
        <end position="177"/>
    </location>
</feature>
<evidence type="ECO:0000256" key="5">
    <source>
        <dbReference type="ARBA" id="ARBA00023136"/>
    </source>
</evidence>
<feature type="transmembrane region" description="Helical" evidence="7">
    <location>
        <begin position="183"/>
        <end position="201"/>
    </location>
</feature>
<feature type="transmembrane region" description="Helical" evidence="7">
    <location>
        <begin position="63"/>
        <end position="83"/>
    </location>
</feature>
<evidence type="ECO:0000256" key="1">
    <source>
        <dbReference type="ARBA" id="ARBA00004429"/>
    </source>
</evidence>
<dbReference type="Proteomes" id="UP000282818">
    <property type="component" value="Unassembled WGS sequence"/>
</dbReference>
<dbReference type="Pfam" id="PF06965">
    <property type="entry name" value="Na_H_antiport_1"/>
    <property type="match status" value="1"/>
</dbReference>
<organism evidence="8 9">
    <name type="scientific">Neptunomonas marina</name>
    <dbReference type="NCBI Taxonomy" id="1815562"/>
    <lineage>
        <taxon>Bacteria</taxon>
        <taxon>Pseudomonadati</taxon>
        <taxon>Pseudomonadota</taxon>
        <taxon>Gammaproteobacteria</taxon>
        <taxon>Oceanospirillales</taxon>
        <taxon>Oceanospirillaceae</taxon>
        <taxon>Neptunomonas</taxon>
    </lineage>
</organism>
<comment type="caution">
    <text evidence="8">The sequence shown here is derived from an EMBL/GenBank/DDBJ whole genome shotgun (WGS) entry which is preliminary data.</text>
</comment>
<keyword evidence="5 7" id="KW-0472">Membrane</keyword>
<feature type="transmembrane region" description="Helical" evidence="7">
    <location>
        <begin position="369"/>
        <end position="390"/>
    </location>
</feature>
<dbReference type="NCBIfam" id="NF007111">
    <property type="entry name" value="PRK09560.1"/>
    <property type="match status" value="1"/>
</dbReference>
<feature type="transmembrane region" description="Helical" evidence="7">
    <location>
        <begin position="334"/>
        <end position="357"/>
    </location>
</feature>
<feature type="transmembrane region" description="Helical" evidence="7">
    <location>
        <begin position="230"/>
        <end position="247"/>
    </location>
</feature>
<keyword evidence="7" id="KW-0813">Transport</keyword>